<dbReference type="PIR" id="C70328">
    <property type="entry name" value="C70328"/>
</dbReference>
<feature type="transmembrane region" description="Helical" evidence="1">
    <location>
        <begin position="20"/>
        <end position="37"/>
    </location>
</feature>
<feature type="transmembrane region" description="Helical" evidence="1">
    <location>
        <begin position="123"/>
        <end position="144"/>
    </location>
</feature>
<dbReference type="PANTHER" id="PTHR36305:SF1">
    <property type="entry name" value="PHOSPHATIDYLGLYCEROPHOSPHATASE A"/>
    <property type="match status" value="1"/>
</dbReference>
<dbReference type="GO" id="GO:0016791">
    <property type="term" value="F:phosphatase activity"/>
    <property type="evidence" value="ECO:0000318"/>
    <property type="project" value="GO_Central"/>
</dbReference>
<dbReference type="STRING" id="224324.aq_314"/>
<feature type="transmembrane region" description="Helical" evidence="1">
    <location>
        <begin position="42"/>
        <end position="58"/>
    </location>
</feature>
<dbReference type="InterPro" id="IPR036681">
    <property type="entry name" value="PgpA-like_sf"/>
</dbReference>
<dbReference type="InterPro" id="IPR007686">
    <property type="entry name" value="YutG/PgpA"/>
</dbReference>
<gene>
    <name evidence="3" type="ordered locus">aq_314</name>
</gene>
<dbReference type="Pfam" id="PF04608">
    <property type="entry name" value="PgpA"/>
    <property type="match status" value="1"/>
</dbReference>
<dbReference type="AlphaFoldDB" id="O66655"/>
<evidence type="ECO:0000256" key="1">
    <source>
        <dbReference type="SAM" id="Phobius"/>
    </source>
</evidence>
<dbReference type="InterPro" id="IPR026037">
    <property type="entry name" value="PgpA"/>
</dbReference>
<dbReference type="FunCoup" id="O66655">
    <property type="interactions" value="97"/>
</dbReference>
<keyword evidence="4" id="KW-1185">Reference proteome</keyword>
<dbReference type="HOGENOM" id="CLU_103734_0_1_0"/>
<organism evidence="3 4">
    <name type="scientific">Aquifex aeolicus (strain VF5)</name>
    <dbReference type="NCBI Taxonomy" id="224324"/>
    <lineage>
        <taxon>Bacteria</taxon>
        <taxon>Pseudomonadati</taxon>
        <taxon>Aquificota</taxon>
        <taxon>Aquificia</taxon>
        <taxon>Aquificales</taxon>
        <taxon>Aquificaceae</taxon>
        <taxon>Aquifex</taxon>
    </lineage>
</organism>
<name>O66655_AQUAE</name>
<evidence type="ECO:0000313" key="4">
    <source>
        <dbReference type="Proteomes" id="UP000000798"/>
    </source>
</evidence>
<proteinExistence type="predicted"/>
<feature type="domain" description="YutG/PgpA" evidence="2">
    <location>
        <begin position="7"/>
        <end position="143"/>
    </location>
</feature>
<keyword evidence="1" id="KW-1133">Transmembrane helix</keyword>
<evidence type="ECO:0000313" key="3">
    <source>
        <dbReference type="EMBL" id="AAC06620.1"/>
    </source>
</evidence>
<dbReference type="RefSeq" id="WP_010880153.1">
    <property type="nucleotide sequence ID" value="NC_000918.1"/>
</dbReference>
<dbReference type="SUPFAM" id="SSF101307">
    <property type="entry name" value="YutG-like"/>
    <property type="match status" value="1"/>
</dbReference>
<feature type="transmembrane region" description="Helical" evidence="1">
    <location>
        <begin position="78"/>
        <end position="102"/>
    </location>
</feature>
<dbReference type="InParanoid" id="O66655"/>
<dbReference type="OrthoDB" id="9804091at2"/>
<dbReference type="KEGG" id="aae:aq_314"/>
<dbReference type="PIRSF" id="PIRSF006162">
    <property type="entry name" value="PgpA"/>
    <property type="match status" value="1"/>
</dbReference>
<dbReference type="GO" id="GO:0006629">
    <property type="term" value="P:lipid metabolic process"/>
    <property type="evidence" value="ECO:0007669"/>
    <property type="project" value="InterPro"/>
</dbReference>
<evidence type="ECO:0000259" key="2">
    <source>
        <dbReference type="Pfam" id="PF04608"/>
    </source>
</evidence>
<dbReference type="EnsemblBacteria" id="AAC06620">
    <property type="protein sequence ID" value="AAC06620"/>
    <property type="gene ID" value="aq_314"/>
</dbReference>
<keyword evidence="1" id="KW-0812">Transmembrane</keyword>
<keyword evidence="1" id="KW-0472">Membrane</keyword>
<reference evidence="3 4" key="1">
    <citation type="journal article" date="1998" name="Nature">
        <title>The complete genome of the hyperthermophilic bacterium Aquifex aeolicus.</title>
        <authorList>
            <person name="Deckert G."/>
            <person name="Warren P.V."/>
            <person name="Gaasterland T."/>
            <person name="Young W.G."/>
            <person name="Lenox A.L."/>
            <person name="Graham D.E."/>
            <person name="Overbeek R."/>
            <person name="Snead M.A."/>
            <person name="Keller M."/>
            <person name="Aujay M."/>
            <person name="Huber R."/>
            <person name="Feldman R.A."/>
            <person name="Short J.M."/>
            <person name="Olson G.J."/>
            <person name="Swanson R.V."/>
        </authorList>
    </citation>
    <scope>NUCLEOTIDE SEQUENCE [LARGE SCALE GENOMIC DNA]</scope>
    <source>
        <strain evidence="3 4">VF5</strain>
    </source>
</reference>
<dbReference type="Proteomes" id="UP000000798">
    <property type="component" value="Chromosome"/>
</dbReference>
<dbReference type="EMBL" id="AE000657">
    <property type="protein sequence ID" value="AAC06620.1"/>
    <property type="molecule type" value="Genomic_DNA"/>
</dbReference>
<dbReference type="PATRIC" id="fig|224324.8.peg.254"/>
<sequence length="145" mass="16196">MSVILEFLATGFLVGKLPVAPGTFGTLVGIPLVLLLYLDRNLYLFGTLIFFFLGWISSEYMVQNLRDEDPEQVVIDEIVGYLLCFLFVEPTLKSLILAFIIFRVVDILKPFPVNLFENFPGGLGVMMDDVVGGLITSVVLYLLLQ</sequence>
<dbReference type="eggNOG" id="COG1267">
    <property type="taxonomic scope" value="Bacteria"/>
</dbReference>
<dbReference type="GO" id="GO:0008962">
    <property type="term" value="F:phosphatidylglycerophosphatase activity"/>
    <property type="evidence" value="ECO:0007669"/>
    <property type="project" value="InterPro"/>
</dbReference>
<protein>
    <recommendedName>
        <fullName evidence="2">YutG/PgpA domain-containing protein</fullName>
    </recommendedName>
</protein>
<dbReference type="PANTHER" id="PTHR36305">
    <property type="entry name" value="PHOSPHATIDYLGLYCEROPHOSPHATASE A"/>
    <property type="match status" value="1"/>
</dbReference>
<accession>O66655</accession>
<dbReference type="CDD" id="cd06971">
    <property type="entry name" value="PgpA"/>
    <property type="match status" value="1"/>
</dbReference>